<keyword evidence="3" id="KW-1185">Reference proteome</keyword>
<dbReference type="EMBL" id="KK198055">
    <property type="protein sequence ID" value="KCV67215.1"/>
    <property type="molecule type" value="Genomic_DNA"/>
</dbReference>
<evidence type="ECO:0000256" key="1">
    <source>
        <dbReference type="SAM" id="MobiDB-lite"/>
    </source>
</evidence>
<protein>
    <submittedName>
        <fullName evidence="2">Uncharacterized protein</fullName>
    </submittedName>
</protein>
<sequence length="122" mass="13160">MSKGTPSTGRATAVDTALTAAVAAKKAANLVKKERQQLLESRKLESALRARLADKLQTLNALRSKRQTQATLRSLARLATPSGDGGAQVVSSEWEPVQRRPAHPLRARAMVNRARAVAQKKP</sequence>
<accession>A0A058YYY2</accession>
<reference evidence="2" key="1">
    <citation type="submission" date="2013-04" db="EMBL/GenBank/DDBJ databases">
        <title>The Genome Sequence of Fonticula alba ATCC 38817.</title>
        <authorList>
            <consortium name="The Broad Institute Genomics Platform"/>
            <person name="Russ C."/>
            <person name="Cuomo C."/>
            <person name="Burger G."/>
            <person name="Gray M.W."/>
            <person name="Holland P.W.H."/>
            <person name="King N."/>
            <person name="Lang F.B.F."/>
            <person name="Roger A.J."/>
            <person name="Ruiz-Trillo I."/>
            <person name="Brown M."/>
            <person name="Walker B."/>
            <person name="Young S."/>
            <person name="Zeng Q."/>
            <person name="Gargeya S."/>
            <person name="Fitzgerald M."/>
            <person name="Haas B."/>
            <person name="Abouelleil A."/>
            <person name="Allen A.W."/>
            <person name="Alvarado L."/>
            <person name="Arachchi H.M."/>
            <person name="Berlin A.M."/>
            <person name="Chapman S.B."/>
            <person name="Gainer-Dewar J."/>
            <person name="Goldberg J."/>
            <person name="Griggs A."/>
            <person name="Gujja S."/>
            <person name="Hansen M."/>
            <person name="Howarth C."/>
            <person name="Imamovic A."/>
            <person name="Ireland A."/>
            <person name="Larimer J."/>
            <person name="McCowan C."/>
            <person name="Murphy C."/>
            <person name="Pearson M."/>
            <person name="Poon T.W."/>
            <person name="Priest M."/>
            <person name="Roberts A."/>
            <person name="Saif S."/>
            <person name="Shea T."/>
            <person name="Sisk P."/>
            <person name="Sykes S."/>
            <person name="Wortman J."/>
            <person name="Nusbaum C."/>
            <person name="Birren B."/>
        </authorList>
    </citation>
    <scope>NUCLEOTIDE SEQUENCE [LARGE SCALE GENOMIC DNA]</scope>
    <source>
        <strain evidence="2">ATCC 38817</strain>
    </source>
</reference>
<dbReference type="GeneID" id="20531090"/>
<evidence type="ECO:0000313" key="2">
    <source>
        <dbReference type="EMBL" id="KCV67215.1"/>
    </source>
</evidence>
<dbReference type="AlphaFoldDB" id="A0A058YYY2"/>
<gene>
    <name evidence="2" type="ORF">H696_06365</name>
</gene>
<name>A0A058YYY2_FONAL</name>
<proteinExistence type="predicted"/>
<evidence type="ECO:0000313" key="3">
    <source>
        <dbReference type="Proteomes" id="UP000030693"/>
    </source>
</evidence>
<dbReference type="RefSeq" id="XP_009498380.1">
    <property type="nucleotide sequence ID" value="XM_009500105.1"/>
</dbReference>
<feature type="region of interest" description="Disordered" evidence="1">
    <location>
        <begin position="79"/>
        <end position="102"/>
    </location>
</feature>
<organism evidence="2">
    <name type="scientific">Fonticula alba</name>
    <name type="common">Slime mold</name>
    <dbReference type="NCBI Taxonomy" id="691883"/>
    <lineage>
        <taxon>Eukaryota</taxon>
        <taxon>Rotosphaerida</taxon>
        <taxon>Fonticulaceae</taxon>
        <taxon>Fonticula</taxon>
    </lineage>
</organism>
<dbReference type="Proteomes" id="UP000030693">
    <property type="component" value="Unassembled WGS sequence"/>
</dbReference>